<protein>
    <submittedName>
        <fullName evidence="8">Monovalent cation/H+ antiporter subunit C</fullName>
    </submittedName>
</protein>
<comment type="similarity">
    <text evidence="2">Belongs to the CPA3 antiporters (TC 2.A.63) subunit C family.</text>
</comment>
<dbReference type="Proteomes" id="UP000078272">
    <property type="component" value="Unassembled WGS sequence"/>
</dbReference>
<evidence type="ECO:0000313" key="11">
    <source>
        <dbReference type="Proteomes" id="UP000078529"/>
    </source>
</evidence>
<dbReference type="Gene3D" id="1.10.287.3510">
    <property type="match status" value="1"/>
</dbReference>
<dbReference type="GO" id="GO:0005886">
    <property type="term" value="C:plasma membrane"/>
    <property type="evidence" value="ECO:0007669"/>
    <property type="project" value="UniProtKB-SubCell"/>
</dbReference>
<evidence type="ECO:0000256" key="3">
    <source>
        <dbReference type="ARBA" id="ARBA00022475"/>
    </source>
</evidence>
<evidence type="ECO:0000256" key="1">
    <source>
        <dbReference type="ARBA" id="ARBA00004651"/>
    </source>
</evidence>
<dbReference type="InterPro" id="IPR039428">
    <property type="entry name" value="NUOK/Mnh_C1-like"/>
</dbReference>
<sequence length="125" mass="13613">MEVALSALVGVLFSISIYMLLSTYIIRMLLGVVLLGTSVNLSVFVVGRIGPIAPPLIPNHLDVPPQAIANPLPQALILTAIVISFSFFVFLLVLTYRAYQDLETDDTNEMRVAEPENEGLPPLGY</sequence>
<keyword evidence="6 7" id="KW-0472">Membrane</keyword>
<dbReference type="OrthoDB" id="9799219at2"/>
<evidence type="ECO:0000256" key="5">
    <source>
        <dbReference type="ARBA" id="ARBA00022989"/>
    </source>
</evidence>
<evidence type="ECO:0000313" key="9">
    <source>
        <dbReference type="EMBL" id="KTR05832.1"/>
    </source>
</evidence>
<dbReference type="PANTHER" id="PTHR34583:SF2">
    <property type="entry name" value="ANTIPORTER SUBUNIT MNHC2-RELATED"/>
    <property type="match status" value="1"/>
</dbReference>
<name>A0A175RFG0_9HYPH</name>
<dbReference type="PANTHER" id="PTHR34583">
    <property type="entry name" value="ANTIPORTER SUBUNIT MNHC2-RELATED"/>
    <property type="match status" value="1"/>
</dbReference>
<evidence type="ECO:0000256" key="6">
    <source>
        <dbReference type="ARBA" id="ARBA00023136"/>
    </source>
</evidence>
<proteinExistence type="inferred from homology"/>
<evidence type="ECO:0000256" key="2">
    <source>
        <dbReference type="ARBA" id="ARBA00010388"/>
    </source>
</evidence>
<dbReference type="PATRIC" id="fig|401562.3.peg.2550"/>
<keyword evidence="4 7" id="KW-0812">Transmembrane</keyword>
<evidence type="ECO:0000256" key="7">
    <source>
        <dbReference type="SAM" id="Phobius"/>
    </source>
</evidence>
<dbReference type="EMBL" id="LDPZ01000003">
    <property type="protein sequence ID" value="KTQ98461.1"/>
    <property type="molecule type" value="Genomic_DNA"/>
</dbReference>
<keyword evidence="5 7" id="KW-1133">Transmembrane helix</keyword>
<feature type="transmembrane region" description="Helical" evidence="7">
    <location>
        <begin position="73"/>
        <end position="94"/>
    </location>
</feature>
<feature type="transmembrane region" description="Helical" evidence="7">
    <location>
        <begin position="6"/>
        <end position="26"/>
    </location>
</feature>
<evidence type="ECO:0000313" key="8">
    <source>
        <dbReference type="EMBL" id="KTQ98461.1"/>
    </source>
</evidence>
<gene>
    <name evidence="8" type="ORF">NS226_00995</name>
    <name evidence="9" type="ORF">NS365_10695</name>
</gene>
<dbReference type="NCBIfam" id="NF009301">
    <property type="entry name" value="PRK12658.1"/>
    <property type="match status" value="1"/>
</dbReference>
<keyword evidence="3" id="KW-1003">Cell membrane</keyword>
<dbReference type="Pfam" id="PF00420">
    <property type="entry name" value="Oxidored_q2"/>
    <property type="match status" value="1"/>
</dbReference>
<dbReference type="Proteomes" id="UP000078529">
    <property type="component" value="Unassembled WGS sequence"/>
</dbReference>
<dbReference type="eggNOG" id="COG1006">
    <property type="taxonomic scope" value="Bacteria"/>
</dbReference>
<dbReference type="AlphaFoldDB" id="A0A175RFG0"/>
<feature type="transmembrane region" description="Helical" evidence="7">
    <location>
        <begin position="33"/>
        <end position="53"/>
    </location>
</feature>
<accession>A0A175RFG0</accession>
<dbReference type="RefSeq" id="WP_058600262.1">
    <property type="nucleotide sequence ID" value="NZ_LDPZ01000003.1"/>
</dbReference>
<evidence type="ECO:0000313" key="10">
    <source>
        <dbReference type="Proteomes" id="UP000078272"/>
    </source>
</evidence>
<evidence type="ECO:0000256" key="4">
    <source>
        <dbReference type="ARBA" id="ARBA00022692"/>
    </source>
</evidence>
<organism evidence="8 10">
    <name type="scientific">Aureimonas ureilytica</name>
    <dbReference type="NCBI Taxonomy" id="401562"/>
    <lineage>
        <taxon>Bacteria</taxon>
        <taxon>Pseudomonadati</taxon>
        <taxon>Pseudomonadota</taxon>
        <taxon>Alphaproteobacteria</taxon>
        <taxon>Hyphomicrobiales</taxon>
        <taxon>Aurantimonadaceae</taxon>
        <taxon>Aureimonas</taxon>
    </lineage>
</organism>
<dbReference type="STRING" id="401562.NS365_10695"/>
<comment type="subcellular location">
    <subcellularLocation>
        <location evidence="1">Cell membrane</location>
        <topology evidence="1">Multi-pass membrane protein</topology>
    </subcellularLocation>
</comment>
<reference evidence="10 11" key="1">
    <citation type="journal article" date="2016" name="Front. Microbiol.">
        <title>Genomic Resource of Rice Seed Associated Bacteria.</title>
        <authorList>
            <person name="Midha S."/>
            <person name="Bansal K."/>
            <person name="Sharma S."/>
            <person name="Kumar N."/>
            <person name="Patil P.P."/>
            <person name="Chaudhry V."/>
            <person name="Patil P.B."/>
        </authorList>
    </citation>
    <scope>NUCLEOTIDE SEQUENCE [LARGE SCALE GENOMIC DNA]</scope>
    <source>
        <strain evidence="8 10">NS226</strain>
        <strain evidence="9 11">NS365</strain>
    </source>
</reference>
<dbReference type="EMBL" id="LDQA01000022">
    <property type="protein sequence ID" value="KTR05832.1"/>
    <property type="molecule type" value="Genomic_DNA"/>
</dbReference>
<keyword evidence="11" id="KW-1185">Reference proteome</keyword>
<comment type="caution">
    <text evidence="8">The sequence shown here is derived from an EMBL/GenBank/DDBJ whole genome shotgun (WGS) entry which is preliminary data.</text>
</comment>
<dbReference type="InterPro" id="IPR050601">
    <property type="entry name" value="CPA3_antiporter_subunitC"/>
</dbReference>